<keyword evidence="3" id="KW-1185">Reference proteome</keyword>
<dbReference type="InterPro" id="IPR027417">
    <property type="entry name" value="P-loop_NTPase"/>
</dbReference>
<dbReference type="Gene3D" id="3.40.50.300">
    <property type="entry name" value="P-loop containing nucleotide triphosphate hydrolases"/>
    <property type="match status" value="1"/>
</dbReference>
<dbReference type="Pfam" id="PF13335">
    <property type="entry name" value="Mg_chelatase_C"/>
    <property type="match status" value="1"/>
</dbReference>
<dbReference type="AlphaFoldDB" id="A6DSI3"/>
<evidence type="ECO:0000259" key="1">
    <source>
        <dbReference type="Pfam" id="PF13335"/>
    </source>
</evidence>
<comment type="caution">
    <text evidence="2">The sequence shown here is derived from an EMBL/GenBank/DDBJ whole genome shotgun (WGS) entry which is preliminary data.</text>
</comment>
<dbReference type="Proteomes" id="UP000004947">
    <property type="component" value="Unassembled WGS sequence"/>
</dbReference>
<reference evidence="2 3" key="1">
    <citation type="journal article" date="2010" name="J. Bacteriol.">
        <title>Genome sequence of Lentisphaera araneosa HTCC2155T, the type species of the order Lentisphaerales in the phylum Lentisphaerae.</title>
        <authorList>
            <person name="Thrash J.C."/>
            <person name="Cho J.C."/>
            <person name="Vergin K.L."/>
            <person name="Morris R.M."/>
            <person name="Giovannoni S.J."/>
        </authorList>
    </citation>
    <scope>NUCLEOTIDE SEQUENCE [LARGE SCALE GENOMIC DNA]</scope>
    <source>
        <strain evidence="2 3">HTCC2155</strain>
    </source>
</reference>
<dbReference type="SUPFAM" id="SSF52540">
    <property type="entry name" value="P-loop containing nucleoside triphosphate hydrolases"/>
    <property type="match status" value="1"/>
</dbReference>
<protein>
    <recommendedName>
        <fullName evidence="1">Mg chelatase-related protein C-terminal domain-containing protein</fullName>
    </recommendedName>
</protein>
<name>A6DSI3_9BACT</name>
<proteinExistence type="predicted"/>
<dbReference type="InterPro" id="IPR045006">
    <property type="entry name" value="CHLI-like"/>
</dbReference>
<dbReference type="eggNOG" id="COG0606">
    <property type="taxonomic scope" value="Bacteria"/>
</dbReference>
<dbReference type="PANTHER" id="PTHR32039:SF7">
    <property type="entry name" value="COMPETENCE PROTEIN COMM"/>
    <property type="match status" value="1"/>
</dbReference>
<gene>
    <name evidence="2" type="ORF">LNTAR_09851</name>
</gene>
<accession>A6DSI3</accession>
<dbReference type="EMBL" id="ABCK01000030">
    <property type="protein sequence ID" value="EDM25428.1"/>
    <property type="molecule type" value="Genomic_DNA"/>
</dbReference>
<dbReference type="PANTHER" id="PTHR32039">
    <property type="entry name" value="MAGNESIUM-CHELATASE SUBUNIT CHLI"/>
    <property type="match status" value="1"/>
</dbReference>
<dbReference type="InterPro" id="IPR025158">
    <property type="entry name" value="Mg_chelat-rel_C"/>
</dbReference>
<sequence>MDRIDLHLEVNPLSQQELMNKANGESSEPIRERVEKARVLQYQRFGESRTNASLNAKELQEICELDSGSRSLLEQAISSLDLSARAYDRILRVSRTIADLEASTAIQAQHIAEAIQYRTLDRKLW</sequence>
<feature type="domain" description="Mg chelatase-related protein C-terminal" evidence="1">
    <location>
        <begin position="24"/>
        <end position="118"/>
    </location>
</feature>
<dbReference type="STRING" id="313628.LNTAR_09851"/>
<evidence type="ECO:0000313" key="3">
    <source>
        <dbReference type="Proteomes" id="UP000004947"/>
    </source>
</evidence>
<evidence type="ECO:0000313" key="2">
    <source>
        <dbReference type="EMBL" id="EDM25428.1"/>
    </source>
</evidence>
<organism evidence="2 3">
    <name type="scientific">Lentisphaera araneosa HTCC2155</name>
    <dbReference type="NCBI Taxonomy" id="313628"/>
    <lineage>
        <taxon>Bacteria</taxon>
        <taxon>Pseudomonadati</taxon>
        <taxon>Lentisphaerota</taxon>
        <taxon>Lentisphaeria</taxon>
        <taxon>Lentisphaerales</taxon>
        <taxon>Lentisphaeraceae</taxon>
        <taxon>Lentisphaera</taxon>
    </lineage>
</organism>